<dbReference type="PANTHER" id="PTHR30273">
    <property type="entry name" value="PERIPLASMIC SIGNAL SENSOR AND SIGMA FACTOR ACTIVATOR FECR-RELATED"/>
    <property type="match status" value="1"/>
</dbReference>
<sequence length="591" mass="65814">MNSNSGHSKDSVATNELIDRYCCGIISAEEFATLEAILESDADARVEFRRQMRVHSSLYEVADLVAGSNEEFGPLPPPVRRRSQSAINRSGKHWAAISIITVLTIIVGLSMFWSRQQREKGSLAEKQKPVITVPSSSAEKPLVATKPEEQVLDSPEQPSYALPSNPNPSGKSVAVLQSLANVVWGASSKAYRSGDSIESGPIKIDAGVVEIVLLSGASVIIEGPATLDLKTPFKGVLHSGKVRVHVPPQARGFVIETSKAQYVDLGTEFAVEVKGNGDQELHVFDGEVEVRPNTENSSARLIKSGAGLSINTESLWEPIKSDPNRFTNSKLVSQMVAQSAADTYDRWKLSREFVRSHPALIVHFEFELDADRPQTLVNLQDEKTHGAIIGCRWTEGRWAGKKALEFKRPNDRVRLDIPGKYDSLTMTTWMRLDGFDRSFNSVMLTDEFEEGDVHWQIRSDGTIDLGVQPKDTNRLLFLTKQVMLHYNDLGRWFHLATVIDRPRNQVTHYLDGIPVYHEKLSTGNDSTREPVIEPFKLRIGKAELGNWSPPPNRNYKSDQVRNLNGRIDEFSIYGTALSDAEIQTLFQLGKQ</sequence>
<dbReference type="Pfam" id="PF04773">
    <property type="entry name" value="FecR"/>
    <property type="match status" value="1"/>
</dbReference>
<dbReference type="InterPro" id="IPR013320">
    <property type="entry name" value="ConA-like_dom_sf"/>
</dbReference>
<evidence type="ECO:0000256" key="2">
    <source>
        <dbReference type="ARBA" id="ARBA00023157"/>
    </source>
</evidence>
<protein>
    <submittedName>
        <fullName evidence="6">FecR protein</fullName>
    </submittedName>
</protein>
<evidence type="ECO:0000259" key="5">
    <source>
        <dbReference type="SMART" id="SM00560"/>
    </source>
</evidence>
<accession>A0A517VXI8</accession>
<evidence type="ECO:0000313" key="7">
    <source>
        <dbReference type="Proteomes" id="UP000318704"/>
    </source>
</evidence>
<keyword evidence="2" id="KW-1015">Disulfide bond</keyword>
<dbReference type="Pfam" id="PF13385">
    <property type="entry name" value="Laminin_G_3"/>
    <property type="match status" value="1"/>
</dbReference>
<dbReference type="AlphaFoldDB" id="A0A517VXI8"/>
<dbReference type="SMART" id="SM00560">
    <property type="entry name" value="LamGL"/>
    <property type="match status" value="1"/>
</dbReference>
<evidence type="ECO:0000256" key="4">
    <source>
        <dbReference type="SAM" id="Phobius"/>
    </source>
</evidence>
<feature type="domain" description="LamG-like jellyroll fold" evidence="5">
    <location>
        <begin position="422"/>
        <end position="580"/>
    </location>
</feature>
<evidence type="ECO:0000256" key="3">
    <source>
        <dbReference type="SAM" id="MobiDB-lite"/>
    </source>
</evidence>
<gene>
    <name evidence="6" type="ORF">V144x_31980</name>
</gene>
<organism evidence="6 7">
    <name type="scientific">Gimesia aquarii</name>
    <dbReference type="NCBI Taxonomy" id="2527964"/>
    <lineage>
        <taxon>Bacteria</taxon>
        <taxon>Pseudomonadati</taxon>
        <taxon>Planctomycetota</taxon>
        <taxon>Planctomycetia</taxon>
        <taxon>Planctomycetales</taxon>
        <taxon>Planctomycetaceae</taxon>
        <taxon>Gimesia</taxon>
    </lineage>
</organism>
<evidence type="ECO:0000313" key="6">
    <source>
        <dbReference type="EMBL" id="QDT97717.1"/>
    </source>
</evidence>
<reference evidence="6 7" key="1">
    <citation type="submission" date="2019-03" db="EMBL/GenBank/DDBJ databases">
        <title>Deep-cultivation of Planctomycetes and their phenomic and genomic characterization uncovers novel biology.</title>
        <authorList>
            <person name="Wiegand S."/>
            <person name="Jogler M."/>
            <person name="Boedeker C."/>
            <person name="Pinto D."/>
            <person name="Vollmers J."/>
            <person name="Rivas-Marin E."/>
            <person name="Kohn T."/>
            <person name="Peeters S.H."/>
            <person name="Heuer A."/>
            <person name="Rast P."/>
            <person name="Oberbeckmann S."/>
            <person name="Bunk B."/>
            <person name="Jeske O."/>
            <person name="Meyerdierks A."/>
            <person name="Storesund J.E."/>
            <person name="Kallscheuer N."/>
            <person name="Luecker S."/>
            <person name="Lage O.M."/>
            <person name="Pohl T."/>
            <person name="Merkel B.J."/>
            <person name="Hornburger P."/>
            <person name="Mueller R.-W."/>
            <person name="Bruemmer F."/>
            <person name="Labrenz M."/>
            <person name="Spormann A.M."/>
            <person name="Op den Camp H."/>
            <person name="Overmann J."/>
            <person name="Amann R."/>
            <person name="Jetten M.S.M."/>
            <person name="Mascher T."/>
            <person name="Medema M.H."/>
            <person name="Devos D.P."/>
            <person name="Kaster A.-K."/>
            <person name="Ovreas L."/>
            <person name="Rohde M."/>
            <person name="Galperin M.Y."/>
            <person name="Jogler C."/>
        </authorList>
    </citation>
    <scope>NUCLEOTIDE SEQUENCE [LARGE SCALE GENOMIC DNA]</scope>
    <source>
        <strain evidence="6 7">V144</strain>
    </source>
</reference>
<dbReference type="InterPro" id="IPR012373">
    <property type="entry name" value="Ferrdict_sens_TM"/>
</dbReference>
<dbReference type="Proteomes" id="UP000318704">
    <property type="component" value="Chromosome"/>
</dbReference>
<dbReference type="Gene3D" id="2.60.120.200">
    <property type="match status" value="1"/>
</dbReference>
<dbReference type="PANTHER" id="PTHR30273:SF2">
    <property type="entry name" value="PROTEIN FECR"/>
    <property type="match status" value="1"/>
</dbReference>
<dbReference type="Gene3D" id="2.60.120.1440">
    <property type="match status" value="1"/>
</dbReference>
<dbReference type="RefSeq" id="WP_144986018.1">
    <property type="nucleotide sequence ID" value="NZ_CP037920.1"/>
</dbReference>
<name>A0A517VXI8_9PLAN</name>
<dbReference type="KEGG" id="gaw:V144x_31980"/>
<keyword evidence="4" id="KW-0812">Transmembrane</keyword>
<evidence type="ECO:0000256" key="1">
    <source>
        <dbReference type="ARBA" id="ARBA00022729"/>
    </source>
</evidence>
<dbReference type="EMBL" id="CP037920">
    <property type="protein sequence ID" value="QDT97717.1"/>
    <property type="molecule type" value="Genomic_DNA"/>
</dbReference>
<dbReference type="InterPro" id="IPR006558">
    <property type="entry name" value="LamG-like"/>
</dbReference>
<dbReference type="InterPro" id="IPR006860">
    <property type="entry name" value="FecR"/>
</dbReference>
<keyword evidence="1" id="KW-0732">Signal</keyword>
<keyword evidence="4" id="KW-0472">Membrane</keyword>
<keyword evidence="4" id="KW-1133">Transmembrane helix</keyword>
<feature type="transmembrane region" description="Helical" evidence="4">
    <location>
        <begin position="94"/>
        <end position="113"/>
    </location>
</feature>
<proteinExistence type="predicted"/>
<dbReference type="GO" id="GO:0016989">
    <property type="term" value="F:sigma factor antagonist activity"/>
    <property type="evidence" value="ECO:0007669"/>
    <property type="project" value="TreeGrafter"/>
</dbReference>
<feature type="region of interest" description="Disordered" evidence="3">
    <location>
        <begin position="124"/>
        <end position="167"/>
    </location>
</feature>
<dbReference type="SUPFAM" id="SSF49899">
    <property type="entry name" value="Concanavalin A-like lectins/glucanases"/>
    <property type="match status" value="1"/>
</dbReference>